<dbReference type="Pfam" id="PF07731">
    <property type="entry name" value="Cu-oxidase_2"/>
    <property type="match status" value="1"/>
</dbReference>
<dbReference type="InterPro" id="IPR006311">
    <property type="entry name" value="TAT_signal"/>
</dbReference>
<dbReference type="EC" id="1.16.3.4" evidence="5"/>
<evidence type="ECO:0000313" key="13">
    <source>
        <dbReference type="Proteomes" id="UP001501444"/>
    </source>
</evidence>
<dbReference type="InterPro" id="IPR002355">
    <property type="entry name" value="Cu_oxidase_Cu_BS"/>
</dbReference>
<comment type="similarity">
    <text evidence="1">Belongs to the multicopper oxidase family.</text>
</comment>
<sequence length="515" mass="56449">MSEHDLTRRRVLGLGLVAVAGLSASAALARRPAATGAQLRSALPLPEPYRTPLPIPPVLRPAGDGRYTIAQRETVMEILPGVHTPMWTYEGTFPGPTIESRRGRPITVTHRNELPVPTVVHLHGGRTPAASDGYPTDLILPEGGHHAGMHMGNDPRAVVSHVTRDYTFPLEQRPTLLWYHDHRMDFTGPAIWRGLAGLHIVRDDAEENLGLPSGPRELPLVLADRAFAADGSLAYPALDPTLQERPGVRPAYLAGVQGDVILVNGAPWPVHEVDAARYRLRVLNASNSRHYELEARTDDGRRLDLVQVGADQGLLAAPVVHGSLPIAPAERYDIVVDFSAVPAGARVRLRNLLGEGRTTDVMAFRVARRAPDDSRVPPVLCTDLPTWRRGDAVRVRDLAFRAGRMGGEHGWLIGGRPFDPARADVTTALGDVEVWRLVADVHHPVHLHLVGFRVLSRRGRAPLAHDAGLKDTVSLRPGEAVEIITRFEGYRGRYLFHCHNAEHEDMGMMANLEIT</sequence>
<reference evidence="12 13" key="1">
    <citation type="journal article" date="2019" name="Int. J. Syst. Evol. Microbiol.">
        <title>The Global Catalogue of Microorganisms (GCM) 10K type strain sequencing project: providing services to taxonomists for standard genome sequencing and annotation.</title>
        <authorList>
            <consortium name="The Broad Institute Genomics Platform"/>
            <consortium name="The Broad Institute Genome Sequencing Center for Infectious Disease"/>
            <person name="Wu L."/>
            <person name="Ma J."/>
        </authorList>
    </citation>
    <scope>NUCLEOTIDE SEQUENCE [LARGE SCALE GENOMIC DNA]</scope>
    <source>
        <strain evidence="12 13">JCM 3272</strain>
    </source>
</reference>
<comment type="catalytic activity">
    <reaction evidence="9">
        <text>4 Cu(+) + O2 + 4 H(+) = 4 Cu(2+) + 2 H2O</text>
        <dbReference type="Rhea" id="RHEA:30083"/>
        <dbReference type="ChEBI" id="CHEBI:15377"/>
        <dbReference type="ChEBI" id="CHEBI:15378"/>
        <dbReference type="ChEBI" id="CHEBI:15379"/>
        <dbReference type="ChEBI" id="CHEBI:29036"/>
        <dbReference type="ChEBI" id="CHEBI:49552"/>
        <dbReference type="EC" id="1.16.3.4"/>
    </reaction>
    <physiologicalReaction direction="left-to-right" evidence="9">
        <dbReference type="Rhea" id="RHEA:30084"/>
    </physiologicalReaction>
</comment>
<evidence type="ECO:0000256" key="4">
    <source>
        <dbReference type="ARBA" id="ARBA00023002"/>
    </source>
</evidence>
<keyword evidence="13" id="KW-1185">Reference proteome</keyword>
<evidence type="ECO:0000256" key="8">
    <source>
        <dbReference type="ARBA" id="ARBA00043090"/>
    </source>
</evidence>
<feature type="domain" description="Plastocyanin-like" evidence="10">
    <location>
        <begin position="414"/>
        <end position="513"/>
    </location>
</feature>
<gene>
    <name evidence="12" type="ORF">GCM10010170_046220</name>
</gene>
<dbReference type="InterPro" id="IPR011707">
    <property type="entry name" value="Cu-oxidase-like_N"/>
</dbReference>
<feature type="domain" description="Plastocyanin-like" evidence="11">
    <location>
        <begin position="76"/>
        <end position="205"/>
    </location>
</feature>
<comment type="subunit">
    <text evidence="2">Monomer.</text>
</comment>
<evidence type="ECO:0000256" key="5">
    <source>
        <dbReference type="ARBA" id="ARBA00038978"/>
    </source>
</evidence>
<dbReference type="Proteomes" id="UP001501444">
    <property type="component" value="Unassembled WGS sequence"/>
</dbReference>
<evidence type="ECO:0000313" key="12">
    <source>
        <dbReference type="EMBL" id="GAA2354308.1"/>
    </source>
</evidence>
<dbReference type="Pfam" id="PF07732">
    <property type="entry name" value="Cu-oxidase_3"/>
    <property type="match status" value="1"/>
</dbReference>
<dbReference type="InterPro" id="IPR045087">
    <property type="entry name" value="Cu-oxidase_fam"/>
</dbReference>
<dbReference type="SUPFAM" id="SSF49503">
    <property type="entry name" value="Cupredoxins"/>
    <property type="match status" value="3"/>
</dbReference>
<dbReference type="PROSITE" id="PS51318">
    <property type="entry name" value="TAT"/>
    <property type="match status" value="1"/>
</dbReference>
<evidence type="ECO:0000256" key="1">
    <source>
        <dbReference type="ARBA" id="ARBA00010609"/>
    </source>
</evidence>
<dbReference type="PROSITE" id="PS00080">
    <property type="entry name" value="MULTICOPPER_OXIDASE2"/>
    <property type="match status" value="1"/>
</dbReference>
<keyword evidence="3" id="KW-0479">Metal-binding</keyword>
<keyword evidence="4" id="KW-0560">Oxidoreductase</keyword>
<evidence type="ECO:0000256" key="9">
    <source>
        <dbReference type="ARBA" id="ARBA00048092"/>
    </source>
</evidence>
<evidence type="ECO:0000256" key="6">
    <source>
        <dbReference type="ARBA" id="ARBA00041027"/>
    </source>
</evidence>
<dbReference type="EMBL" id="BAAARV010000033">
    <property type="protein sequence ID" value="GAA2354308.1"/>
    <property type="molecule type" value="Genomic_DNA"/>
</dbReference>
<organism evidence="12 13">
    <name type="scientific">Dactylosporangium salmoneum</name>
    <dbReference type="NCBI Taxonomy" id="53361"/>
    <lineage>
        <taxon>Bacteria</taxon>
        <taxon>Bacillati</taxon>
        <taxon>Actinomycetota</taxon>
        <taxon>Actinomycetes</taxon>
        <taxon>Micromonosporales</taxon>
        <taxon>Micromonosporaceae</taxon>
        <taxon>Dactylosporangium</taxon>
    </lineage>
</organism>
<evidence type="ECO:0000256" key="3">
    <source>
        <dbReference type="ARBA" id="ARBA00022723"/>
    </source>
</evidence>
<comment type="caution">
    <text evidence="12">The sequence shown here is derived from an EMBL/GenBank/DDBJ whole genome shotgun (WGS) entry which is preliminary data.</text>
</comment>
<proteinExistence type="inferred from homology"/>
<dbReference type="Gene3D" id="2.60.40.420">
    <property type="entry name" value="Cupredoxins - blue copper proteins"/>
    <property type="match status" value="3"/>
</dbReference>
<evidence type="ECO:0000259" key="11">
    <source>
        <dbReference type="Pfam" id="PF07732"/>
    </source>
</evidence>
<evidence type="ECO:0000256" key="2">
    <source>
        <dbReference type="ARBA" id="ARBA00011245"/>
    </source>
</evidence>
<dbReference type="RefSeq" id="WP_344614532.1">
    <property type="nucleotide sequence ID" value="NZ_BAAARV010000033.1"/>
</dbReference>
<evidence type="ECO:0000259" key="10">
    <source>
        <dbReference type="Pfam" id="PF07731"/>
    </source>
</evidence>
<evidence type="ECO:0000256" key="7">
    <source>
        <dbReference type="ARBA" id="ARBA00042896"/>
    </source>
</evidence>
<name>A0ABN3GMQ7_9ACTN</name>
<dbReference type="InterPro" id="IPR011706">
    <property type="entry name" value="Cu-oxidase_C"/>
</dbReference>
<dbReference type="InterPro" id="IPR008972">
    <property type="entry name" value="Cupredoxin"/>
</dbReference>
<dbReference type="PANTHER" id="PTHR48267">
    <property type="entry name" value="CUPREDOXIN SUPERFAMILY PROTEIN"/>
    <property type="match status" value="1"/>
</dbReference>
<protein>
    <recommendedName>
        <fullName evidence="6">Multicopper oxidase CueO</fullName>
        <ecNumber evidence="5">1.16.3.4</ecNumber>
    </recommendedName>
    <alternativeName>
        <fullName evidence="7">Copper efflux oxidase</fullName>
    </alternativeName>
    <alternativeName>
        <fullName evidence="8">Cuprous oxidase</fullName>
    </alternativeName>
</protein>
<accession>A0ABN3GMQ7</accession>
<dbReference type="PANTHER" id="PTHR48267:SF1">
    <property type="entry name" value="BILIRUBIN OXIDASE"/>
    <property type="match status" value="1"/>
</dbReference>